<sequence>MGVSRQHGVTFVLALWSAGFLVGTVTHTVDLALGGLNVYAGFPPPVRVFWVSLTVLDALVVVLLWRRLRAAVVLAVMIVVCDVGINTAVLVVHGGLSPFGLVLQMMFGLLVIATAPWLWGRLRTHGVNPIAP</sequence>
<dbReference type="RefSeq" id="WP_350353364.1">
    <property type="nucleotide sequence ID" value="NZ_CP158357.1"/>
</dbReference>
<gene>
    <name evidence="2" type="ORF">ABS642_10860</name>
</gene>
<keyword evidence="1" id="KW-1133">Transmembrane helix</keyword>
<organism evidence="2">
    <name type="scientific">Microbacterium sp. A8/3-1</name>
    <dbReference type="NCBI Taxonomy" id="3160749"/>
    <lineage>
        <taxon>Bacteria</taxon>
        <taxon>Bacillati</taxon>
        <taxon>Actinomycetota</taxon>
        <taxon>Actinomycetes</taxon>
        <taxon>Micrococcales</taxon>
        <taxon>Microbacteriaceae</taxon>
        <taxon>Microbacterium</taxon>
    </lineage>
</organism>
<dbReference type="EMBL" id="CP158357">
    <property type="protein sequence ID" value="XBX80563.1"/>
    <property type="molecule type" value="Genomic_DNA"/>
</dbReference>
<evidence type="ECO:0000313" key="2">
    <source>
        <dbReference type="EMBL" id="XBX80563.1"/>
    </source>
</evidence>
<evidence type="ECO:0000256" key="1">
    <source>
        <dbReference type="SAM" id="Phobius"/>
    </source>
</evidence>
<proteinExistence type="predicted"/>
<accession>A0AAU7W286</accession>
<keyword evidence="1" id="KW-0472">Membrane</keyword>
<keyword evidence="1" id="KW-0812">Transmembrane</keyword>
<dbReference type="AlphaFoldDB" id="A0AAU7W286"/>
<reference evidence="2" key="1">
    <citation type="submission" date="2024-06" db="EMBL/GenBank/DDBJ databases">
        <title>Draft genome sequence of Microbacterium sp. strain A8/3-1, isolated from Oxytropis tragacanthoides Fisch. ex DC. Root nodules in the Altai region of Russia.</title>
        <authorList>
            <person name="Sazanova A."/>
            <person name="Guro P."/>
            <person name="Kuznetsova I."/>
            <person name="Belimov A."/>
            <person name="Safronova V."/>
        </authorList>
    </citation>
    <scope>NUCLEOTIDE SEQUENCE</scope>
    <source>
        <strain evidence="2">A8/3-1</strain>
    </source>
</reference>
<name>A0AAU7W286_9MICO</name>
<protein>
    <submittedName>
        <fullName evidence="2">Uncharacterized protein</fullName>
    </submittedName>
</protein>
<feature type="transmembrane region" description="Helical" evidence="1">
    <location>
        <begin position="99"/>
        <end position="119"/>
    </location>
</feature>
<feature type="transmembrane region" description="Helical" evidence="1">
    <location>
        <begin position="72"/>
        <end position="93"/>
    </location>
</feature>
<feature type="transmembrane region" description="Helical" evidence="1">
    <location>
        <begin position="12"/>
        <end position="36"/>
    </location>
</feature>
<feature type="transmembrane region" description="Helical" evidence="1">
    <location>
        <begin position="48"/>
        <end position="65"/>
    </location>
</feature>